<name>A0A6A8AG72_9HYPH</name>
<evidence type="ECO:0000313" key="2">
    <source>
        <dbReference type="EMBL" id="MQY48807.1"/>
    </source>
</evidence>
<dbReference type="EMBL" id="WIXI01000049">
    <property type="protein sequence ID" value="MQY48807.1"/>
    <property type="molecule type" value="Genomic_DNA"/>
</dbReference>
<dbReference type="PROSITE" id="PS51832">
    <property type="entry name" value="HD_GYP"/>
    <property type="match status" value="1"/>
</dbReference>
<gene>
    <name evidence="2" type="ORF">GAO09_22495</name>
</gene>
<dbReference type="AlphaFoldDB" id="A0A6A8AG72"/>
<comment type="caution">
    <text evidence="2">The sequence shown here is derived from an EMBL/GenBank/DDBJ whole genome shotgun (WGS) entry which is preliminary data.</text>
</comment>
<dbReference type="InterPro" id="IPR003607">
    <property type="entry name" value="HD/PDEase_dom"/>
</dbReference>
<reference evidence="2 3" key="1">
    <citation type="submission" date="2019-11" db="EMBL/GenBank/DDBJ databases">
        <title>Genome analysis of Rhizobacterium cereale a novel genus and species isolated from maize roots in North Spain.</title>
        <authorList>
            <person name="Menendez E."/>
            <person name="Flores-Felix J.D."/>
            <person name="Ramirez-Bahena M.-H."/>
            <person name="Igual J.M."/>
            <person name="Garcia-Fraile P."/>
            <person name="Peix A."/>
            <person name="Velazquez E."/>
        </authorList>
    </citation>
    <scope>NUCLEOTIDE SEQUENCE [LARGE SCALE GENOMIC DNA]</scope>
    <source>
        <strain evidence="2 3">RZME27</strain>
    </source>
</reference>
<feature type="domain" description="HD-GYP" evidence="1">
    <location>
        <begin position="124"/>
        <end position="310"/>
    </location>
</feature>
<accession>A0A6A8AG72</accession>
<protein>
    <submittedName>
        <fullName evidence="2">HD domain-containing protein</fullName>
    </submittedName>
</protein>
<dbReference type="SUPFAM" id="SSF109604">
    <property type="entry name" value="HD-domain/PDEase-like"/>
    <property type="match status" value="1"/>
</dbReference>
<dbReference type="PANTHER" id="PTHR43155:SF2">
    <property type="entry name" value="CYCLIC DI-GMP PHOSPHODIESTERASE PA4108"/>
    <property type="match status" value="1"/>
</dbReference>
<dbReference type="CDD" id="cd00077">
    <property type="entry name" value="HDc"/>
    <property type="match status" value="1"/>
</dbReference>
<dbReference type="SMART" id="SM00471">
    <property type="entry name" value="HDc"/>
    <property type="match status" value="1"/>
</dbReference>
<organism evidence="2 3">
    <name type="scientific">Endobacterium cereale</name>
    <dbReference type="NCBI Taxonomy" id="2663029"/>
    <lineage>
        <taxon>Bacteria</taxon>
        <taxon>Pseudomonadati</taxon>
        <taxon>Pseudomonadota</taxon>
        <taxon>Alphaproteobacteria</taxon>
        <taxon>Hyphomicrobiales</taxon>
        <taxon>Rhizobiaceae</taxon>
        <taxon>Endobacterium</taxon>
    </lineage>
</organism>
<sequence>MIGVILRFPKNLVQAGLYIEAVECPSAEFPRRRFMLESEEDLKSILLSSAVDVLVSQQKSRVDVAALLERAPAGYFKPAPLSEPMRLETSAALEGAMDAMRQGLEAMVDGNIDMTHITEAAIAARRGVENAPELFVEMTRLKAKHKATYLHSVVVAGLMAQMAVLLEYDDEMVDEIGRAGILHDIGKLLIPNAILNKPGKLNAVEWRMIRSHPEIGYRHMKDLGGVSELILDVCRLHHEALDGSGYPLGLKDEQIIPVVRICTVCDVFDALTSVRPYKKAWTTADALTWMYDQPHMFDRKLILRLGSMFR</sequence>
<evidence type="ECO:0000313" key="3">
    <source>
        <dbReference type="Proteomes" id="UP000435138"/>
    </source>
</evidence>
<dbReference type="Pfam" id="PF13487">
    <property type="entry name" value="HD_5"/>
    <property type="match status" value="1"/>
</dbReference>
<evidence type="ECO:0000259" key="1">
    <source>
        <dbReference type="PROSITE" id="PS51832"/>
    </source>
</evidence>
<proteinExistence type="predicted"/>
<keyword evidence="3" id="KW-1185">Reference proteome</keyword>
<dbReference type="Gene3D" id="1.10.3210.10">
    <property type="entry name" value="Hypothetical protein af1432"/>
    <property type="match status" value="1"/>
</dbReference>
<dbReference type="InterPro" id="IPR037522">
    <property type="entry name" value="HD_GYP_dom"/>
</dbReference>
<dbReference type="Proteomes" id="UP000435138">
    <property type="component" value="Unassembled WGS sequence"/>
</dbReference>
<dbReference type="GO" id="GO:0008081">
    <property type="term" value="F:phosphoric diester hydrolase activity"/>
    <property type="evidence" value="ECO:0007669"/>
    <property type="project" value="UniProtKB-ARBA"/>
</dbReference>
<dbReference type="PANTHER" id="PTHR43155">
    <property type="entry name" value="CYCLIC DI-GMP PHOSPHODIESTERASE PA4108-RELATED"/>
    <property type="match status" value="1"/>
</dbReference>